<sequence length="50" mass="5391">MECQSLLTYAQLQNAALDPDDFRFGQLLTLAVGLSLLLITRLATLLAAAL</sequence>
<name>A0A1G6V125_9BRAD</name>
<dbReference type="AlphaFoldDB" id="A0A1G6V125"/>
<evidence type="ECO:0000313" key="3">
    <source>
        <dbReference type="Proteomes" id="UP000199245"/>
    </source>
</evidence>
<keyword evidence="1" id="KW-0472">Membrane</keyword>
<dbReference type="RefSeq" id="WP_176936898.1">
    <property type="nucleotide sequence ID" value="NZ_FMZW01000011.1"/>
</dbReference>
<organism evidence="2 3">
    <name type="scientific">Bradyrhizobium brasilense</name>
    <dbReference type="NCBI Taxonomy" id="1419277"/>
    <lineage>
        <taxon>Bacteria</taxon>
        <taxon>Pseudomonadati</taxon>
        <taxon>Pseudomonadota</taxon>
        <taxon>Alphaproteobacteria</taxon>
        <taxon>Hyphomicrobiales</taxon>
        <taxon>Nitrobacteraceae</taxon>
        <taxon>Bradyrhizobium</taxon>
    </lineage>
</organism>
<evidence type="ECO:0000256" key="1">
    <source>
        <dbReference type="SAM" id="Phobius"/>
    </source>
</evidence>
<reference evidence="2 3" key="1">
    <citation type="submission" date="2016-10" db="EMBL/GenBank/DDBJ databases">
        <authorList>
            <person name="de Groot N.N."/>
        </authorList>
    </citation>
    <scope>NUCLEOTIDE SEQUENCE [LARGE SCALE GENOMIC DNA]</scope>
    <source>
        <strain evidence="2 3">R5</strain>
    </source>
</reference>
<keyword evidence="1" id="KW-0812">Transmembrane</keyword>
<evidence type="ECO:0000313" key="2">
    <source>
        <dbReference type="EMBL" id="SDD47222.1"/>
    </source>
</evidence>
<protein>
    <submittedName>
        <fullName evidence="2">Uncharacterized protein</fullName>
    </submittedName>
</protein>
<dbReference type="Proteomes" id="UP000199245">
    <property type="component" value="Unassembled WGS sequence"/>
</dbReference>
<feature type="transmembrane region" description="Helical" evidence="1">
    <location>
        <begin position="27"/>
        <end position="49"/>
    </location>
</feature>
<accession>A0A1G6V125</accession>
<dbReference type="EMBL" id="FMZW01000011">
    <property type="protein sequence ID" value="SDD47222.1"/>
    <property type="molecule type" value="Genomic_DNA"/>
</dbReference>
<keyword evidence="1" id="KW-1133">Transmembrane helix</keyword>
<gene>
    <name evidence="2" type="ORF">SAMN05216337_1011151</name>
</gene>
<proteinExistence type="predicted"/>